<dbReference type="GO" id="GO:0051131">
    <property type="term" value="P:chaperone-mediated protein complex assembly"/>
    <property type="evidence" value="ECO:0007669"/>
    <property type="project" value="TreeGrafter"/>
</dbReference>
<dbReference type="Gene3D" id="3.40.50.300">
    <property type="entry name" value="P-loop containing nucleotide triphosphate hydrolases"/>
    <property type="match status" value="1"/>
</dbReference>
<dbReference type="GO" id="GO:0016887">
    <property type="term" value="F:ATP hydrolysis activity"/>
    <property type="evidence" value="ECO:0007669"/>
    <property type="project" value="InterPro"/>
</dbReference>
<dbReference type="PANTHER" id="PTHR43718">
    <property type="entry name" value="LON PROTEASE"/>
    <property type="match status" value="1"/>
</dbReference>
<proteinExistence type="predicted"/>
<reference evidence="2" key="2">
    <citation type="submission" date="2015-06" db="UniProtKB">
        <authorList>
            <consortium name="EnsemblProtists"/>
        </authorList>
    </citation>
    <scope>IDENTIFICATION</scope>
    <source>
        <strain evidence="2">Emoy2</strain>
    </source>
</reference>
<dbReference type="GO" id="GO:0006515">
    <property type="term" value="P:protein quality control for misfolded or incompletely synthesized proteins"/>
    <property type="evidence" value="ECO:0007669"/>
    <property type="project" value="TreeGrafter"/>
</dbReference>
<dbReference type="InterPro" id="IPR027417">
    <property type="entry name" value="P-loop_NTPase"/>
</dbReference>
<organism evidence="2 3">
    <name type="scientific">Hyaloperonospora arabidopsidis (strain Emoy2)</name>
    <name type="common">Downy mildew agent</name>
    <name type="synonym">Peronospora arabidopsidis</name>
    <dbReference type="NCBI Taxonomy" id="559515"/>
    <lineage>
        <taxon>Eukaryota</taxon>
        <taxon>Sar</taxon>
        <taxon>Stramenopiles</taxon>
        <taxon>Oomycota</taxon>
        <taxon>Peronosporomycetes</taxon>
        <taxon>Peronosporales</taxon>
        <taxon>Peronosporaceae</taxon>
        <taxon>Hyaloperonospora</taxon>
    </lineage>
</organism>
<name>M4B6H3_HYAAE</name>
<dbReference type="FunFam" id="1.20.5.5270:FF:000001">
    <property type="entry name" value="Lon protease homolog, mitochondrial"/>
    <property type="match status" value="1"/>
</dbReference>
<dbReference type="GO" id="GO:0005524">
    <property type="term" value="F:ATP binding"/>
    <property type="evidence" value="ECO:0007669"/>
    <property type="project" value="InterPro"/>
</dbReference>
<feature type="domain" description="ATPase AAA-type core" evidence="1">
    <location>
        <begin position="202"/>
        <end position="261"/>
    </location>
</feature>
<evidence type="ECO:0000313" key="2">
    <source>
        <dbReference type="EnsemblProtists" id="HpaP801874"/>
    </source>
</evidence>
<dbReference type="STRING" id="559515.M4B6H3"/>
<evidence type="ECO:0000313" key="3">
    <source>
        <dbReference type="Proteomes" id="UP000011713"/>
    </source>
</evidence>
<dbReference type="EMBL" id="JH598543">
    <property type="status" value="NOT_ANNOTATED_CDS"/>
    <property type="molecule type" value="Genomic_DNA"/>
</dbReference>
<sequence>MRVHWGVVPFPYCDQVRGLDDVYTLVPFRFVNVIIVLTRLVVSIATVGREQSAETISTTTLRRIAPHTGTSERVLWAINGVDEAIEESGCSSAAIDVRRDIGEAPDHSYKGSIPDSVNEVVEGKLNEMSMLEGNSSEFNVTRNYLGWLTRLPWGKATGENFDLAKAKRILNEDHYGLMDIKERVLEFVAVSKLKGDVQGKIICFVGPPGVGKTSIGKSIARSLDREFFRFSVGGLSDVAEIKGHRRTYVGAMPGKIIQCLKGSDVRR</sequence>
<dbReference type="AlphaFoldDB" id="M4B6H3"/>
<dbReference type="GO" id="GO:0004176">
    <property type="term" value="F:ATP-dependent peptidase activity"/>
    <property type="evidence" value="ECO:0007669"/>
    <property type="project" value="InterPro"/>
</dbReference>
<dbReference type="GO" id="GO:0004252">
    <property type="term" value="F:serine-type endopeptidase activity"/>
    <property type="evidence" value="ECO:0007669"/>
    <property type="project" value="InterPro"/>
</dbReference>
<protein>
    <recommendedName>
        <fullName evidence="1">ATPase AAA-type core domain-containing protein</fullName>
    </recommendedName>
</protein>
<evidence type="ECO:0000259" key="1">
    <source>
        <dbReference type="Pfam" id="PF00004"/>
    </source>
</evidence>
<dbReference type="EnsemblProtists" id="HpaT801874">
    <property type="protein sequence ID" value="HpaP801874"/>
    <property type="gene ID" value="HpaG801874"/>
</dbReference>
<reference evidence="3" key="1">
    <citation type="journal article" date="2010" name="Science">
        <title>Signatures of adaptation to obligate biotrophy in the Hyaloperonospora arabidopsidis genome.</title>
        <authorList>
            <person name="Baxter L."/>
            <person name="Tripathy S."/>
            <person name="Ishaque N."/>
            <person name="Boot N."/>
            <person name="Cabral A."/>
            <person name="Kemen E."/>
            <person name="Thines M."/>
            <person name="Ah-Fong A."/>
            <person name="Anderson R."/>
            <person name="Badejoko W."/>
            <person name="Bittner-Eddy P."/>
            <person name="Boore J.L."/>
            <person name="Chibucos M.C."/>
            <person name="Coates M."/>
            <person name="Dehal P."/>
            <person name="Delehaunty K."/>
            <person name="Dong S."/>
            <person name="Downton P."/>
            <person name="Dumas B."/>
            <person name="Fabro G."/>
            <person name="Fronick C."/>
            <person name="Fuerstenberg S.I."/>
            <person name="Fulton L."/>
            <person name="Gaulin E."/>
            <person name="Govers F."/>
            <person name="Hughes L."/>
            <person name="Humphray S."/>
            <person name="Jiang R.H."/>
            <person name="Judelson H."/>
            <person name="Kamoun S."/>
            <person name="Kyung K."/>
            <person name="Meijer H."/>
            <person name="Minx P."/>
            <person name="Morris P."/>
            <person name="Nelson J."/>
            <person name="Phuntumart V."/>
            <person name="Qutob D."/>
            <person name="Rehmany A."/>
            <person name="Rougon-Cardoso A."/>
            <person name="Ryden P."/>
            <person name="Torto-Alalibo T."/>
            <person name="Studholme D."/>
            <person name="Wang Y."/>
            <person name="Win J."/>
            <person name="Wood J."/>
            <person name="Clifton S.W."/>
            <person name="Rogers J."/>
            <person name="Van den Ackerveken G."/>
            <person name="Jones J.D."/>
            <person name="McDowell J.M."/>
            <person name="Beynon J."/>
            <person name="Tyler B.M."/>
        </authorList>
    </citation>
    <scope>NUCLEOTIDE SEQUENCE [LARGE SCALE GENOMIC DNA]</scope>
    <source>
        <strain evidence="3">Emoy2</strain>
    </source>
</reference>
<dbReference type="GO" id="GO:0007005">
    <property type="term" value="P:mitochondrion organization"/>
    <property type="evidence" value="ECO:0007669"/>
    <property type="project" value="TreeGrafter"/>
</dbReference>
<dbReference type="Gene3D" id="1.20.5.5270">
    <property type="match status" value="1"/>
</dbReference>
<dbReference type="SUPFAM" id="SSF52540">
    <property type="entry name" value="P-loop containing nucleoside triphosphate hydrolases"/>
    <property type="match status" value="1"/>
</dbReference>
<dbReference type="eggNOG" id="KOG2004">
    <property type="taxonomic scope" value="Eukaryota"/>
</dbReference>
<keyword evidence="3" id="KW-1185">Reference proteome</keyword>
<dbReference type="InterPro" id="IPR027065">
    <property type="entry name" value="Lon_Prtase"/>
</dbReference>
<dbReference type="PANTHER" id="PTHR43718:SF2">
    <property type="entry name" value="LON PROTEASE HOMOLOG, MITOCHONDRIAL"/>
    <property type="match status" value="1"/>
</dbReference>
<dbReference type="InterPro" id="IPR003959">
    <property type="entry name" value="ATPase_AAA_core"/>
</dbReference>
<accession>M4B6H3</accession>
<dbReference type="HOGENOM" id="CLU_1043733_0_0_1"/>
<dbReference type="Pfam" id="PF00004">
    <property type="entry name" value="AAA"/>
    <property type="match status" value="1"/>
</dbReference>
<dbReference type="GO" id="GO:0003697">
    <property type="term" value="F:single-stranded DNA binding"/>
    <property type="evidence" value="ECO:0007669"/>
    <property type="project" value="TreeGrafter"/>
</dbReference>
<dbReference type="InParanoid" id="M4B6H3"/>
<dbReference type="Proteomes" id="UP000011713">
    <property type="component" value="Unassembled WGS sequence"/>
</dbReference>
<dbReference type="GO" id="GO:0005759">
    <property type="term" value="C:mitochondrial matrix"/>
    <property type="evidence" value="ECO:0007669"/>
    <property type="project" value="TreeGrafter"/>
</dbReference>
<dbReference type="VEuPathDB" id="FungiDB:HpaG801874"/>